<protein>
    <recommendedName>
        <fullName evidence="3">Aldehyde dehydrogenase</fullName>
    </recommendedName>
</protein>
<dbReference type="EMBL" id="VITV01000008">
    <property type="protein sequence ID" value="TWB69910.1"/>
    <property type="molecule type" value="Genomic_DNA"/>
</dbReference>
<dbReference type="PANTHER" id="PTHR43111">
    <property type="entry name" value="ALDEHYDE DEHYDROGENASE B-RELATED"/>
    <property type="match status" value="1"/>
</dbReference>
<proteinExistence type="inferred from homology"/>
<dbReference type="Gene3D" id="3.40.309.10">
    <property type="entry name" value="Aldehyde Dehydrogenase, Chain A, domain 2"/>
    <property type="match status" value="1"/>
</dbReference>
<evidence type="ECO:0000313" key="7">
    <source>
        <dbReference type="EMBL" id="TWB69910.1"/>
    </source>
</evidence>
<dbReference type="InterPro" id="IPR029510">
    <property type="entry name" value="Ald_DH_CS_GLU"/>
</dbReference>
<name>A0A560JNM8_9PROT</name>
<feature type="domain" description="Aldehyde dehydrogenase" evidence="6">
    <location>
        <begin position="27"/>
        <end position="493"/>
    </location>
</feature>
<dbReference type="PROSITE" id="PS00070">
    <property type="entry name" value="ALDEHYDE_DEHYDR_CYS"/>
    <property type="match status" value="1"/>
</dbReference>
<dbReference type="PROSITE" id="PS00687">
    <property type="entry name" value="ALDEHYDE_DEHYDR_GLU"/>
    <property type="match status" value="1"/>
</dbReference>
<evidence type="ECO:0000256" key="3">
    <source>
        <dbReference type="ARBA" id="ARBA00044146"/>
    </source>
</evidence>
<evidence type="ECO:0000313" key="8">
    <source>
        <dbReference type="Proteomes" id="UP000320516"/>
    </source>
</evidence>
<dbReference type="InterPro" id="IPR015590">
    <property type="entry name" value="Aldehyde_DH_dom"/>
</dbReference>
<reference evidence="7 8" key="1">
    <citation type="submission" date="2019-06" db="EMBL/GenBank/DDBJ databases">
        <title>Genomic Encyclopedia of Type Strains, Phase IV (KMG-V): Genome sequencing to study the core and pangenomes of soil and plant-associated prokaryotes.</title>
        <authorList>
            <person name="Whitman W."/>
        </authorList>
    </citation>
    <scope>NUCLEOTIDE SEQUENCE [LARGE SCALE GENOMIC DNA]</scope>
    <source>
        <strain evidence="7 8">BR 12005</strain>
    </source>
</reference>
<feature type="active site" evidence="4">
    <location>
        <position position="262"/>
    </location>
</feature>
<evidence type="ECO:0000256" key="5">
    <source>
        <dbReference type="RuleBase" id="RU003345"/>
    </source>
</evidence>
<dbReference type="InterPro" id="IPR016160">
    <property type="entry name" value="Ald_DH_CS_CYS"/>
</dbReference>
<dbReference type="GO" id="GO:0004030">
    <property type="term" value="F:aldehyde dehydrogenase [NAD(P)+] activity"/>
    <property type="evidence" value="ECO:0007669"/>
    <property type="project" value="UniProtKB-ARBA"/>
</dbReference>
<evidence type="ECO:0000259" key="6">
    <source>
        <dbReference type="Pfam" id="PF00171"/>
    </source>
</evidence>
<sequence length="506" mass="55335">MAKIAPGQYGSPVSFKSRYGNFIGGEWVPPASGDYFQNTTPITGQVICEIPRSNAEDIERALDAAHAAKRDWGRTSAADRARILEKIAQRIDDNLETLATVETWDNGKPIRETRAADIPLAADHFRYFAAAIRAQEGGISEIDHNTIAYHYHEPLGVVGQIIPWNFPILMATWKLAPALAAGNCVVLKPAEQTPVSILVLMELIQDLLPKGVVNVVNGFGVEAGKPLASSSRIAKIAFTGETTTGRLIMQYASQNLIPVTLELGGKSPNIFFDDVAAQDDAFLDKAIEGFVMFALNQGEVCTCPSRALIQESLYGRFMDKALARVQAIKQGNPLDGDTMIGAQASSEQLEKILSYLDIGRKEGAKVLAGGNRAELSGDLAGGFYVQPTVFQGNNRMRIFQEEIFGPVVAVTTFKDEEEALHVANDTLYGLGAGVWTRDINRAYRFGREIQAGRVWTNCYHLYPAHAAFGGYKQSGIGRENHAMMLDHYQQTKNQLVSYSPNALGFF</sequence>
<evidence type="ECO:0000256" key="1">
    <source>
        <dbReference type="ARBA" id="ARBA00009986"/>
    </source>
</evidence>
<dbReference type="InterPro" id="IPR016163">
    <property type="entry name" value="Ald_DH_C"/>
</dbReference>
<accession>A0A560JNM8</accession>
<dbReference type="FunFam" id="3.40.605.10:FF:000001">
    <property type="entry name" value="Aldehyde dehydrogenase 1"/>
    <property type="match status" value="1"/>
</dbReference>
<dbReference type="SUPFAM" id="SSF53720">
    <property type="entry name" value="ALDH-like"/>
    <property type="match status" value="1"/>
</dbReference>
<dbReference type="PANTHER" id="PTHR43111:SF1">
    <property type="entry name" value="ALDEHYDE DEHYDROGENASE B-RELATED"/>
    <property type="match status" value="1"/>
</dbReference>
<gene>
    <name evidence="7" type="ORF">FBZ87_108201</name>
</gene>
<dbReference type="Pfam" id="PF00171">
    <property type="entry name" value="Aldedh"/>
    <property type="match status" value="1"/>
</dbReference>
<dbReference type="InterPro" id="IPR016162">
    <property type="entry name" value="Ald_DH_N"/>
</dbReference>
<dbReference type="Proteomes" id="UP000320516">
    <property type="component" value="Unassembled WGS sequence"/>
</dbReference>
<keyword evidence="2 5" id="KW-0560">Oxidoreductase</keyword>
<comment type="caution">
    <text evidence="7">The sequence shown here is derived from an EMBL/GenBank/DDBJ whole genome shotgun (WGS) entry which is preliminary data.</text>
</comment>
<evidence type="ECO:0000256" key="4">
    <source>
        <dbReference type="PROSITE-ProRule" id="PRU10007"/>
    </source>
</evidence>
<dbReference type="FunFam" id="3.40.309.10:FF:000017">
    <property type="entry name" value="Aldehyde dehydrogenase B"/>
    <property type="match status" value="1"/>
</dbReference>
<dbReference type="Gene3D" id="3.40.605.10">
    <property type="entry name" value="Aldehyde Dehydrogenase, Chain A, domain 1"/>
    <property type="match status" value="1"/>
</dbReference>
<dbReference type="CDD" id="cd07559">
    <property type="entry name" value="ALDH_ACDHII_AcoD-like"/>
    <property type="match status" value="1"/>
</dbReference>
<dbReference type="InterPro" id="IPR016161">
    <property type="entry name" value="Ald_DH/histidinol_DH"/>
</dbReference>
<comment type="similarity">
    <text evidence="1 5">Belongs to the aldehyde dehydrogenase family.</text>
</comment>
<organism evidence="7 8">
    <name type="scientific">Nitrospirillum amazonense</name>
    <dbReference type="NCBI Taxonomy" id="28077"/>
    <lineage>
        <taxon>Bacteria</taxon>
        <taxon>Pseudomonadati</taxon>
        <taxon>Pseudomonadota</taxon>
        <taxon>Alphaproteobacteria</taxon>
        <taxon>Rhodospirillales</taxon>
        <taxon>Azospirillaceae</taxon>
        <taxon>Nitrospirillum</taxon>
    </lineage>
</organism>
<evidence type="ECO:0000256" key="2">
    <source>
        <dbReference type="ARBA" id="ARBA00023002"/>
    </source>
</evidence>
<dbReference type="RefSeq" id="WP_145612645.1">
    <property type="nucleotide sequence ID" value="NZ_JARPAF010000001.1"/>
</dbReference>
<dbReference type="AlphaFoldDB" id="A0A560JNM8"/>